<proteinExistence type="predicted"/>
<dbReference type="PANTHER" id="PTHR33116:SF66">
    <property type="entry name" value="REVERSE TRANSCRIPTASE ZINC-BINDING DOMAIN-CONTAINING PROTEIN"/>
    <property type="match status" value="1"/>
</dbReference>
<name>A0A1S3Y337_TOBAC</name>
<dbReference type="STRING" id="4097.A0A1S3Y337"/>
<dbReference type="OMA" id="IEANCKR"/>
<accession>A0A1S3Y337</accession>
<organism evidence="1">
    <name type="scientific">Nicotiana tabacum</name>
    <name type="common">Common tobacco</name>
    <dbReference type="NCBI Taxonomy" id="4097"/>
    <lineage>
        <taxon>Eukaryota</taxon>
        <taxon>Viridiplantae</taxon>
        <taxon>Streptophyta</taxon>
        <taxon>Embryophyta</taxon>
        <taxon>Tracheophyta</taxon>
        <taxon>Spermatophyta</taxon>
        <taxon>Magnoliopsida</taxon>
        <taxon>eudicotyledons</taxon>
        <taxon>Gunneridae</taxon>
        <taxon>Pentapetalae</taxon>
        <taxon>asterids</taxon>
        <taxon>lamiids</taxon>
        <taxon>Solanales</taxon>
        <taxon>Solanaceae</taxon>
        <taxon>Nicotianoideae</taxon>
        <taxon>Nicotianeae</taxon>
        <taxon>Nicotiana</taxon>
    </lineage>
</organism>
<sequence>MEYLSRQLKTLAQQSNFNFHPKSAKLKLIQLRFADDLLLFSRGDITFVKMLLMFSKLFNNFWTNSKIKQKLSIFWRVEQHEILAILGFSKGELPIRYLGVPLSSKRVSVMQCQPLLDKMIERIKSWTNRFLSYAGRAQLIKSVLFSIQVYWSQIFVLPEKVIKLIEANCKRFLWTGGIELSKKALLAWDKICMPRSAGGLNILDISVCNKAAMCKLLWNLCQKKDKRCVKWIHVYYGTNRNLIEDVPQQASWIKSQEILY</sequence>
<reference evidence="1" key="1">
    <citation type="submission" date="2025-08" db="UniProtKB">
        <authorList>
            <consortium name="RefSeq"/>
        </authorList>
    </citation>
    <scope>IDENTIFICATION</scope>
</reference>
<gene>
    <name evidence="1" type="primary">LOC107771637</name>
</gene>
<dbReference type="PANTHER" id="PTHR33116">
    <property type="entry name" value="REVERSE TRANSCRIPTASE ZINC-BINDING DOMAIN-CONTAINING PROTEIN-RELATED-RELATED"/>
    <property type="match status" value="1"/>
</dbReference>
<dbReference type="AlphaFoldDB" id="A0A1S3Y337"/>
<protein>
    <submittedName>
        <fullName evidence="1">Uncharacterized protein</fullName>
    </submittedName>
</protein>
<dbReference type="RefSeq" id="XP_016446549.1">
    <property type="nucleotide sequence ID" value="XM_016591063.1"/>
</dbReference>
<evidence type="ECO:0000313" key="1">
    <source>
        <dbReference type="RefSeq" id="XP_016446549.1"/>
    </source>
</evidence>
<dbReference type="OrthoDB" id="1938625at2759"/>
<dbReference type="KEGG" id="nta:107771637"/>
<dbReference type="PaxDb" id="4097-A0A1S3Y337"/>